<proteinExistence type="predicted"/>
<dbReference type="GO" id="GO:0015074">
    <property type="term" value="P:DNA integration"/>
    <property type="evidence" value="ECO:0007669"/>
    <property type="project" value="InterPro"/>
</dbReference>
<keyword evidence="5" id="KW-1185">Reference proteome</keyword>
<dbReference type="AlphaFoldDB" id="A0A1Z4GBX4"/>
<organism evidence="2 5">
    <name type="scientific">Anabaenopsis circularis NIES-21</name>
    <dbReference type="NCBI Taxonomy" id="1085406"/>
    <lineage>
        <taxon>Bacteria</taxon>
        <taxon>Bacillati</taxon>
        <taxon>Cyanobacteriota</taxon>
        <taxon>Cyanophyceae</taxon>
        <taxon>Nostocales</taxon>
        <taxon>Nodulariaceae</taxon>
        <taxon>Anabaenopsis</taxon>
    </lineage>
</organism>
<reference evidence="2 5" key="1">
    <citation type="submission" date="2017-06" db="EMBL/GenBank/DDBJ databases">
        <title>Genome sequencing of cyanobaciteial culture collection at National Institute for Environmental Studies (NIES).</title>
        <authorList>
            <person name="Hirose Y."/>
            <person name="Shimura Y."/>
            <person name="Fujisawa T."/>
            <person name="Nakamura Y."/>
            <person name="Kawachi M."/>
        </authorList>
    </citation>
    <scope>NUCLEOTIDE SEQUENCE [LARGE SCALE GENOMIC DNA]</scope>
    <source>
        <strain evidence="2 5">NIES-21</strain>
        <plasmid evidence="4">plasmid2</plasmid>
        <plasmid evidence="5">Plasmid2 dna</plasmid>
    </source>
</reference>
<geneLocation type="plasmid" evidence="4">
    <name>plasmid2</name>
</geneLocation>
<dbReference type="Proteomes" id="UP000218287">
    <property type="component" value="Plasmid Plasmid2 dna"/>
</dbReference>
<evidence type="ECO:0000313" key="4">
    <source>
        <dbReference type="EMBL" id="BAY20009.1"/>
    </source>
</evidence>
<accession>A0A1Z4GBX4</accession>
<protein>
    <recommendedName>
        <fullName evidence="1">Integrase catalytic domain-containing protein</fullName>
    </recommendedName>
</protein>
<sequence length="549" mass="62865">MPSRRIPPETIVDLRRRLDLLPPRSSERRALIEEIAQLYGVSVDTVYRALKPGTQLRSLRRVDCGIPRVIPRTSLERYCEVIAALKIRTSNRKGHHLSTSEAIRLLEEHGIQTADGHVQAPPGLLKPTTVNRYLKQWGYDHNTLRRQPPAVRFQAEESNQCWHFDLSQSDLKHVKAPIWMELGRGHPLLMLYSVVDDRSGVTYQEYHGVYGEDVEAALRFMFAAMSPKPHSEFPFQGIPQMLYMDNGPIAKSLVFQKVMGYLGVEIRTHLPQGKDGRRVTARSKGKVERPFRSVKEMHETLYHLYEPETEAEANSWLMRFLLHYNRQSHRSEPHSRMEDWVANLPKTGIRQMCNWERFCTFAREPERRKVGIDARITVDGVSYEVDPDLAGETVVLWWGLFDNELYVEAGSRRYGPYNPVGAPIPLHRYRSFKKTRTQQRADKIESLAKELVLPATAIGQVDLLSSPDSQIELKVQSFQDPDPFQELTFPTIIAAKLAIADYLGQPLAKLTSLQMADVDAILSNTLNKQAVMSQIRDYFHPKGGRLHAE</sequence>
<evidence type="ECO:0000259" key="1">
    <source>
        <dbReference type="PROSITE" id="PS50994"/>
    </source>
</evidence>
<evidence type="ECO:0000313" key="2">
    <source>
        <dbReference type="EMBL" id="BAY15014.1"/>
    </source>
</evidence>
<evidence type="ECO:0000313" key="3">
    <source>
        <dbReference type="EMBL" id="BAY15075.1"/>
    </source>
</evidence>
<dbReference type="EMBL" id="AP018176">
    <property type="protein sequence ID" value="BAY20009.1"/>
    <property type="molecule type" value="Genomic_DNA"/>
</dbReference>
<dbReference type="PANTHER" id="PTHR35004">
    <property type="entry name" value="TRANSPOSASE RV3428C-RELATED"/>
    <property type="match status" value="1"/>
</dbReference>
<dbReference type="Proteomes" id="UP000218287">
    <property type="component" value="Chromosome"/>
</dbReference>
<gene>
    <name evidence="2" type="ORF">NIES21_08000</name>
    <name evidence="3" type="ORF">NIES21_08890</name>
    <name evidence="4" type="ORF">NIES21_58790</name>
</gene>
<dbReference type="InterPro" id="IPR036397">
    <property type="entry name" value="RNaseH_sf"/>
</dbReference>
<dbReference type="PROSITE" id="PS50994">
    <property type="entry name" value="INTEGRASE"/>
    <property type="match status" value="1"/>
</dbReference>
<name>A0A1Z4GBX4_9CYAN</name>
<feature type="domain" description="Integrase catalytic" evidence="1">
    <location>
        <begin position="145"/>
        <end position="344"/>
    </location>
</feature>
<geneLocation type="plasmid" evidence="5">
    <name>Plasmid2 dna</name>
</geneLocation>
<dbReference type="GO" id="GO:0003676">
    <property type="term" value="F:nucleic acid binding"/>
    <property type="evidence" value="ECO:0007669"/>
    <property type="project" value="InterPro"/>
</dbReference>
<dbReference type="SUPFAM" id="SSF53098">
    <property type="entry name" value="Ribonuclease H-like"/>
    <property type="match status" value="1"/>
</dbReference>
<evidence type="ECO:0000313" key="5">
    <source>
        <dbReference type="Proteomes" id="UP000218287"/>
    </source>
</evidence>
<dbReference type="EMBL" id="AP018174">
    <property type="protein sequence ID" value="BAY15014.1"/>
    <property type="molecule type" value="Genomic_DNA"/>
</dbReference>
<keyword evidence="4" id="KW-0614">Plasmid</keyword>
<dbReference type="PANTHER" id="PTHR35004:SF7">
    <property type="entry name" value="INTEGRASE PROTEIN"/>
    <property type="match status" value="1"/>
</dbReference>
<dbReference type="OrthoDB" id="491070at2"/>
<dbReference type="Gene3D" id="3.30.420.10">
    <property type="entry name" value="Ribonuclease H-like superfamily/Ribonuclease H"/>
    <property type="match status" value="1"/>
</dbReference>
<dbReference type="InterPro" id="IPR012337">
    <property type="entry name" value="RNaseH-like_sf"/>
</dbReference>
<dbReference type="EMBL" id="AP018174">
    <property type="protein sequence ID" value="BAY15075.1"/>
    <property type="molecule type" value="Genomic_DNA"/>
</dbReference>
<dbReference type="InterPro" id="IPR001584">
    <property type="entry name" value="Integrase_cat-core"/>
</dbReference>